<dbReference type="SUPFAM" id="SSF53335">
    <property type="entry name" value="S-adenosyl-L-methionine-dependent methyltransferases"/>
    <property type="match status" value="1"/>
</dbReference>
<keyword evidence="5" id="KW-1185">Reference proteome</keyword>
<dbReference type="CDD" id="cd02440">
    <property type="entry name" value="AdoMet_MTases"/>
    <property type="match status" value="1"/>
</dbReference>
<keyword evidence="1 4" id="KW-0489">Methyltransferase</keyword>
<evidence type="ECO:0000313" key="4">
    <source>
        <dbReference type="EMBL" id="UXD21772.1"/>
    </source>
</evidence>
<keyword evidence="2" id="KW-0808">Transferase</keyword>
<dbReference type="PANTHER" id="PTHR47816">
    <property type="entry name" value="RIBOSOMAL RNA SMALL SUBUNIT METHYLTRANSFERASE C"/>
    <property type="match status" value="1"/>
</dbReference>
<dbReference type="GO" id="GO:0008757">
    <property type="term" value="F:S-adenosylmethionine-dependent methyltransferase activity"/>
    <property type="evidence" value="ECO:0007669"/>
    <property type="project" value="InterPro"/>
</dbReference>
<evidence type="ECO:0000256" key="1">
    <source>
        <dbReference type="ARBA" id="ARBA00022603"/>
    </source>
</evidence>
<name>A0A977K9Z0_9CREN</name>
<gene>
    <name evidence="4" type="ORF">IPA_07895</name>
</gene>
<dbReference type="KEGG" id="ipc:IPA_07895"/>
<evidence type="ECO:0000259" key="3">
    <source>
        <dbReference type="Pfam" id="PF05175"/>
    </source>
</evidence>
<dbReference type="InterPro" id="IPR007848">
    <property type="entry name" value="Small_mtfrase_dom"/>
</dbReference>
<reference evidence="4" key="1">
    <citation type="submission" date="2013-11" db="EMBL/GenBank/DDBJ databases">
        <title>Comparative genomics of Ignicoccus.</title>
        <authorList>
            <person name="Podar M."/>
        </authorList>
    </citation>
    <scope>NUCLEOTIDE SEQUENCE</scope>
    <source>
        <strain evidence="4">DSM 13166</strain>
    </source>
</reference>
<evidence type="ECO:0000256" key="2">
    <source>
        <dbReference type="ARBA" id="ARBA00022679"/>
    </source>
</evidence>
<dbReference type="Pfam" id="PF05175">
    <property type="entry name" value="MTS"/>
    <property type="match status" value="1"/>
</dbReference>
<dbReference type="AlphaFoldDB" id="A0A977K9Z0"/>
<organism evidence="4 5">
    <name type="scientific">Ignicoccus pacificus DSM 13166</name>
    <dbReference type="NCBI Taxonomy" id="940294"/>
    <lineage>
        <taxon>Archaea</taxon>
        <taxon>Thermoproteota</taxon>
        <taxon>Thermoprotei</taxon>
        <taxon>Desulfurococcales</taxon>
        <taxon>Desulfurococcaceae</taxon>
        <taxon>Ignicoccus</taxon>
    </lineage>
</organism>
<dbReference type="InterPro" id="IPR029063">
    <property type="entry name" value="SAM-dependent_MTases_sf"/>
</dbReference>
<dbReference type="EMBL" id="CP006868">
    <property type="protein sequence ID" value="UXD21772.1"/>
    <property type="molecule type" value="Genomic_DNA"/>
</dbReference>
<accession>A0A977K9Z0</accession>
<feature type="domain" description="Methyltransferase small" evidence="3">
    <location>
        <begin position="27"/>
        <end position="189"/>
    </location>
</feature>
<dbReference type="Proteomes" id="UP001063698">
    <property type="component" value="Chromosome"/>
</dbReference>
<sequence length="193" mass="21567">MHYYKKGKGGRPRDIYVTIRGVDLVLQVPPGLFSSKGLDKGTELLLEFMEVPEEGKVLDVGCGYGVVGLFMKKYNPKLEVYMVDVNPQAVKISKLNAQRNSLEVNVIQGDTYEPLDRLGVKDFTTIVSNPPLAAGKETVERIIRGAPERLRKGGSLQVVLAKGGEWGEALFKELFKDVERKRKKGYTLLRGWI</sequence>
<dbReference type="Gene3D" id="3.40.50.150">
    <property type="entry name" value="Vaccinia Virus protein VP39"/>
    <property type="match status" value="1"/>
</dbReference>
<dbReference type="InterPro" id="IPR046977">
    <property type="entry name" value="RsmC/RlmG"/>
</dbReference>
<protein>
    <submittedName>
        <fullName evidence="4">Methyltransferase</fullName>
    </submittedName>
</protein>
<dbReference type="PANTHER" id="PTHR47816:SF4">
    <property type="entry name" value="RIBOSOMAL RNA SMALL SUBUNIT METHYLTRANSFERASE C"/>
    <property type="match status" value="1"/>
</dbReference>
<dbReference type="GO" id="GO:0032259">
    <property type="term" value="P:methylation"/>
    <property type="evidence" value="ECO:0007669"/>
    <property type="project" value="UniProtKB-KW"/>
</dbReference>
<evidence type="ECO:0000313" key="5">
    <source>
        <dbReference type="Proteomes" id="UP001063698"/>
    </source>
</evidence>
<proteinExistence type="predicted"/>